<dbReference type="PANTHER" id="PTHR30349:SF41">
    <property type="entry name" value="INTEGRASE_RECOMBINASE PROTEIN MJ0367-RELATED"/>
    <property type="match status" value="1"/>
</dbReference>
<evidence type="ECO:0000256" key="1">
    <source>
        <dbReference type="ARBA" id="ARBA00008857"/>
    </source>
</evidence>
<evidence type="ECO:0000256" key="2">
    <source>
        <dbReference type="ARBA" id="ARBA00022908"/>
    </source>
</evidence>
<dbReference type="SUPFAM" id="SSF56349">
    <property type="entry name" value="DNA breaking-rejoining enzymes"/>
    <property type="match status" value="1"/>
</dbReference>
<feature type="domain" description="Tyr recombinase" evidence="5">
    <location>
        <begin position="177"/>
        <end position="377"/>
    </location>
</feature>
<evidence type="ECO:0000256" key="3">
    <source>
        <dbReference type="ARBA" id="ARBA00023125"/>
    </source>
</evidence>
<comment type="similarity">
    <text evidence="1">Belongs to the 'phage' integrase family.</text>
</comment>
<dbReference type="InterPro" id="IPR002104">
    <property type="entry name" value="Integrase_catalytic"/>
</dbReference>
<proteinExistence type="inferred from homology"/>
<dbReference type="GO" id="GO:0006310">
    <property type="term" value="P:DNA recombination"/>
    <property type="evidence" value="ECO:0007669"/>
    <property type="project" value="UniProtKB-KW"/>
</dbReference>
<dbReference type="AlphaFoldDB" id="A0A9E7ZJ93"/>
<keyword evidence="4" id="KW-0233">DNA recombination</keyword>
<dbReference type="PROSITE" id="PS51898">
    <property type="entry name" value="TYR_RECOMBINASE"/>
    <property type="match status" value="1"/>
</dbReference>
<dbReference type="PANTHER" id="PTHR30349">
    <property type="entry name" value="PHAGE INTEGRASE-RELATED"/>
    <property type="match status" value="1"/>
</dbReference>
<dbReference type="Gene3D" id="1.10.443.10">
    <property type="entry name" value="Intergrase catalytic core"/>
    <property type="match status" value="1"/>
</dbReference>
<dbReference type="Gene3D" id="1.10.150.130">
    <property type="match status" value="1"/>
</dbReference>
<sequence length="394" mass="42831">MVRWRSGSGYSQAALAAADDLLDADGKLTLDFQQATRTARDHVEVARAATAAAKAGPVRTVRTVCEGYADLIEARMKRAGVPVSKDVRSRFNKHVLADEIADVGLHTLKAPAIRAWRDRVRAKGLAAATIQRVSNDLRAALNEAGRDKPEGLPDRYPIEVRDGFAKATADRVAEEPTRVHVVLPDADVRRIVVAAREVDTKWKWGGDLARLVLALAATGARFSQLIRCKVADLQTDAGRLMVPVSRKGRGRKTASHTAVPLGEDVIAELRPAIAGRRGHELLFLRPGYQRAGGLKWELADRRPWQPAELTEPFAEIAKRAELSGDTTAYSLRHSSIVRALRANLPVRLTAALHDTSSEMIEKTYSAFISDALSDIARGAIVPLAPVGTPKLRAV</sequence>
<reference evidence="6" key="1">
    <citation type="submission" date="2022-08" db="EMBL/GenBank/DDBJ databases">
        <title>Complete Genome Sequences of 2 Bosea sp. soil isolates.</title>
        <authorList>
            <person name="Alvarez Arevalo M."/>
            <person name="Sterndorff E.B."/>
            <person name="Faurdal D."/>
            <person name="Joergensen T.S."/>
            <person name="Weber T."/>
        </authorList>
    </citation>
    <scope>NUCLEOTIDE SEQUENCE</scope>
    <source>
        <strain evidence="6">NBC_00436</strain>
    </source>
</reference>
<dbReference type="InterPro" id="IPR011010">
    <property type="entry name" value="DNA_brk_join_enz"/>
</dbReference>
<keyword evidence="2" id="KW-0229">DNA integration</keyword>
<protein>
    <submittedName>
        <fullName evidence="6">Site-specific integrase</fullName>
    </submittedName>
</protein>
<keyword evidence="3" id="KW-0238">DNA-binding</keyword>
<name>A0A9E7ZJ93_9HYPH</name>
<organism evidence="6">
    <name type="scientific">Bosea sp. NBC_00436</name>
    <dbReference type="NCBI Taxonomy" id="2969620"/>
    <lineage>
        <taxon>Bacteria</taxon>
        <taxon>Pseudomonadati</taxon>
        <taxon>Pseudomonadota</taxon>
        <taxon>Alphaproteobacteria</taxon>
        <taxon>Hyphomicrobiales</taxon>
        <taxon>Boseaceae</taxon>
        <taxon>Bosea</taxon>
    </lineage>
</organism>
<dbReference type="CDD" id="cd00397">
    <property type="entry name" value="DNA_BRE_C"/>
    <property type="match status" value="1"/>
</dbReference>
<dbReference type="InterPro" id="IPR013762">
    <property type="entry name" value="Integrase-like_cat_sf"/>
</dbReference>
<gene>
    <name evidence="6" type="ORF">NWE54_24430</name>
</gene>
<dbReference type="Pfam" id="PF00589">
    <property type="entry name" value="Phage_integrase"/>
    <property type="match status" value="1"/>
</dbReference>
<evidence type="ECO:0000259" key="5">
    <source>
        <dbReference type="PROSITE" id="PS51898"/>
    </source>
</evidence>
<evidence type="ECO:0000313" key="6">
    <source>
        <dbReference type="EMBL" id="UZF86865.1"/>
    </source>
</evidence>
<accession>A0A9E7ZJ93</accession>
<dbReference type="GO" id="GO:0003677">
    <property type="term" value="F:DNA binding"/>
    <property type="evidence" value="ECO:0007669"/>
    <property type="project" value="UniProtKB-KW"/>
</dbReference>
<dbReference type="GO" id="GO:0015074">
    <property type="term" value="P:DNA integration"/>
    <property type="evidence" value="ECO:0007669"/>
    <property type="project" value="UniProtKB-KW"/>
</dbReference>
<dbReference type="InterPro" id="IPR050090">
    <property type="entry name" value="Tyrosine_recombinase_XerCD"/>
</dbReference>
<evidence type="ECO:0000256" key="4">
    <source>
        <dbReference type="ARBA" id="ARBA00023172"/>
    </source>
</evidence>
<dbReference type="InterPro" id="IPR010998">
    <property type="entry name" value="Integrase_recombinase_N"/>
</dbReference>
<dbReference type="EMBL" id="CP102774">
    <property type="protein sequence ID" value="UZF86865.1"/>
    <property type="molecule type" value="Genomic_DNA"/>
</dbReference>